<evidence type="ECO:0000256" key="2">
    <source>
        <dbReference type="ARBA" id="ARBA00022771"/>
    </source>
</evidence>
<evidence type="ECO:0000256" key="5">
    <source>
        <dbReference type="PROSITE-ProRule" id="PRU00309"/>
    </source>
</evidence>
<evidence type="ECO:0000313" key="7">
    <source>
        <dbReference type="EMBL" id="KAF2895661.1"/>
    </source>
</evidence>
<evidence type="ECO:0000256" key="1">
    <source>
        <dbReference type="ARBA" id="ARBA00022723"/>
    </source>
</evidence>
<organism evidence="7 8">
    <name type="scientific">Ignelater luminosus</name>
    <name type="common">Cucubano</name>
    <name type="synonym">Pyrophorus luminosus</name>
    <dbReference type="NCBI Taxonomy" id="2038154"/>
    <lineage>
        <taxon>Eukaryota</taxon>
        <taxon>Metazoa</taxon>
        <taxon>Ecdysozoa</taxon>
        <taxon>Arthropoda</taxon>
        <taxon>Hexapoda</taxon>
        <taxon>Insecta</taxon>
        <taxon>Pterygota</taxon>
        <taxon>Neoptera</taxon>
        <taxon>Endopterygota</taxon>
        <taxon>Coleoptera</taxon>
        <taxon>Polyphaga</taxon>
        <taxon>Elateriformia</taxon>
        <taxon>Elateroidea</taxon>
        <taxon>Elateridae</taxon>
        <taxon>Agrypninae</taxon>
        <taxon>Pyrophorini</taxon>
        <taxon>Ignelater</taxon>
    </lineage>
</organism>
<evidence type="ECO:0000256" key="4">
    <source>
        <dbReference type="ARBA" id="ARBA00023125"/>
    </source>
</evidence>
<keyword evidence="3" id="KW-0862">Zinc</keyword>
<keyword evidence="8" id="KW-1185">Reference proteome</keyword>
<proteinExistence type="predicted"/>
<accession>A0A8K0D1Z3</accession>
<dbReference type="OrthoDB" id="8196774at2759"/>
<gene>
    <name evidence="7" type="ORF">ILUMI_10520</name>
</gene>
<keyword evidence="2 5" id="KW-0863">Zinc-finger</keyword>
<evidence type="ECO:0000256" key="3">
    <source>
        <dbReference type="ARBA" id="ARBA00022833"/>
    </source>
</evidence>
<keyword evidence="1" id="KW-0479">Metal-binding</keyword>
<feature type="domain" description="THAP-type" evidence="6">
    <location>
        <begin position="1"/>
        <end position="96"/>
    </location>
</feature>
<dbReference type="Pfam" id="PF05485">
    <property type="entry name" value="THAP"/>
    <property type="match status" value="1"/>
</dbReference>
<protein>
    <recommendedName>
        <fullName evidence="6">THAP-type domain-containing protein</fullName>
    </recommendedName>
</protein>
<dbReference type="Proteomes" id="UP000801492">
    <property type="component" value="Unassembled WGS sequence"/>
</dbReference>
<dbReference type="SUPFAM" id="SSF57716">
    <property type="entry name" value="Glucocorticoid receptor-like (DNA-binding domain)"/>
    <property type="match status" value="1"/>
</dbReference>
<dbReference type="AlphaFoldDB" id="A0A8K0D1Z3"/>
<evidence type="ECO:0000259" key="6">
    <source>
        <dbReference type="PROSITE" id="PS50950"/>
    </source>
</evidence>
<sequence>MEAKTTYYWCIVPQCTNTSIKTPSKVFIHVPKDTKTRKIWLQSARRDPKSISEKTPVFCCEDHFDMPNDMENWVKFDLMDRKVNKIMKKGVVPHRFACREDRKRPASPPPRQAFLKRQRQRIIQEAMKECSDNTEAIANKENITSLP</sequence>
<dbReference type="GO" id="GO:0003677">
    <property type="term" value="F:DNA binding"/>
    <property type="evidence" value="ECO:0007669"/>
    <property type="project" value="UniProtKB-UniRule"/>
</dbReference>
<dbReference type="InterPro" id="IPR006612">
    <property type="entry name" value="THAP_Znf"/>
</dbReference>
<dbReference type="GO" id="GO:0008270">
    <property type="term" value="F:zinc ion binding"/>
    <property type="evidence" value="ECO:0007669"/>
    <property type="project" value="UniProtKB-KW"/>
</dbReference>
<evidence type="ECO:0000313" key="8">
    <source>
        <dbReference type="Proteomes" id="UP000801492"/>
    </source>
</evidence>
<keyword evidence="4 5" id="KW-0238">DNA-binding</keyword>
<reference evidence="7" key="1">
    <citation type="submission" date="2019-08" db="EMBL/GenBank/DDBJ databases">
        <title>The genome of the North American firefly Photinus pyralis.</title>
        <authorList>
            <consortium name="Photinus pyralis genome working group"/>
            <person name="Fallon T.R."/>
            <person name="Sander Lower S.E."/>
            <person name="Weng J.-K."/>
        </authorList>
    </citation>
    <scope>NUCLEOTIDE SEQUENCE</scope>
    <source>
        <strain evidence="7">TRF0915ILg1</strain>
        <tissue evidence="7">Whole body</tissue>
    </source>
</reference>
<dbReference type="EMBL" id="VTPC01005736">
    <property type="protein sequence ID" value="KAF2895661.1"/>
    <property type="molecule type" value="Genomic_DNA"/>
</dbReference>
<name>A0A8K0D1Z3_IGNLU</name>
<dbReference type="PROSITE" id="PS50950">
    <property type="entry name" value="ZF_THAP"/>
    <property type="match status" value="1"/>
</dbReference>
<comment type="caution">
    <text evidence="7">The sequence shown here is derived from an EMBL/GenBank/DDBJ whole genome shotgun (WGS) entry which is preliminary data.</text>
</comment>